<dbReference type="PANTHER" id="PTHR43629:SF2">
    <property type="entry name" value="RHODANESE-LIKE_PPIC DOMAIN-CONTAINING PROTEIN 12, CHLOROPLASTIC"/>
    <property type="match status" value="1"/>
</dbReference>
<feature type="domain" description="NACHT" evidence="10">
    <location>
        <begin position="641"/>
        <end position="777"/>
    </location>
</feature>
<dbReference type="Gene3D" id="3.10.50.40">
    <property type="match status" value="1"/>
</dbReference>
<dbReference type="PROSITE" id="PS50837">
    <property type="entry name" value="NACHT"/>
    <property type="match status" value="1"/>
</dbReference>
<evidence type="ECO:0000256" key="6">
    <source>
        <dbReference type="ARBA" id="ARBA00043072"/>
    </source>
</evidence>
<keyword evidence="8" id="KW-0413">Isomerase</keyword>
<dbReference type="OrthoDB" id="449536at2759"/>
<name>A0A812JBE1_9DINO</name>
<keyword evidence="3" id="KW-0963">Cytoplasm</keyword>
<dbReference type="AlphaFoldDB" id="A0A812JBE1"/>
<protein>
    <recommendedName>
        <fullName evidence="4">Peptidyl-prolyl cis-trans isomerase C</fullName>
    </recommendedName>
    <alternativeName>
        <fullName evidence="6">Parvulin</fullName>
    </alternativeName>
    <alternativeName>
        <fullName evidence="5">Rotamase C</fullName>
    </alternativeName>
</protein>
<evidence type="ECO:0000256" key="8">
    <source>
        <dbReference type="PROSITE-ProRule" id="PRU00278"/>
    </source>
</evidence>
<evidence type="ECO:0000256" key="7">
    <source>
        <dbReference type="ARBA" id="ARBA00046231"/>
    </source>
</evidence>
<evidence type="ECO:0000256" key="1">
    <source>
        <dbReference type="ARBA" id="ARBA00004496"/>
    </source>
</evidence>
<dbReference type="InterPro" id="IPR007111">
    <property type="entry name" value="NACHT_NTPase"/>
</dbReference>
<dbReference type="SUPFAM" id="SSF52540">
    <property type="entry name" value="P-loop containing nucleoside triphosphate hydrolases"/>
    <property type="match status" value="1"/>
</dbReference>
<comment type="function">
    <text evidence="7">PPIases accelerate the folding of proteins. It prefers amino acid residues with hydrophobic side chains like leucine and phenylalanine in the P1 position of the peptides substrates.</text>
</comment>
<dbReference type="Pfam" id="PF00639">
    <property type="entry name" value="Rotamase"/>
    <property type="match status" value="1"/>
</dbReference>
<proteinExistence type="inferred from homology"/>
<dbReference type="GO" id="GO:0003755">
    <property type="term" value="F:peptidyl-prolyl cis-trans isomerase activity"/>
    <property type="evidence" value="ECO:0007669"/>
    <property type="project" value="UniProtKB-KW"/>
</dbReference>
<organism evidence="11 12">
    <name type="scientific">Symbiodinium natans</name>
    <dbReference type="NCBI Taxonomy" id="878477"/>
    <lineage>
        <taxon>Eukaryota</taxon>
        <taxon>Sar</taxon>
        <taxon>Alveolata</taxon>
        <taxon>Dinophyceae</taxon>
        <taxon>Suessiales</taxon>
        <taxon>Symbiodiniaceae</taxon>
        <taxon>Symbiodinium</taxon>
    </lineage>
</organism>
<dbReference type="GO" id="GO:0005737">
    <property type="term" value="C:cytoplasm"/>
    <property type="evidence" value="ECO:0007669"/>
    <property type="project" value="UniProtKB-SubCell"/>
</dbReference>
<evidence type="ECO:0000313" key="11">
    <source>
        <dbReference type="EMBL" id="CAE7204717.1"/>
    </source>
</evidence>
<dbReference type="InterPro" id="IPR046357">
    <property type="entry name" value="PPIase_dom_sf"/>
</dbReference>
<evidence type="ECO:0000259" key="10">
    <source>
        <dbReference type="PROSITE" id="PS50837"/>
    </source>
</evidence>
<dbReference type="SUPFAM" id="SSF54534">
    <property type="entry name" value="FKBP-like"/>
    <property type="match status" value="1"/>
</dbReference>
<evidence type="ECO:0000256" key="4">
    <source>
        <dbReference type="ARBA" id="ARBA00040926"/>
    </source>
</evidence>
<evidence type="ECO:0000256" key="5">
    <source>
        <dbReference type="ARBA" id="ARBA00041926"/>
    </source>
</evidence>
<evidence type="ECO:0000256" key="3">
    <source>
        <dbReference type="ARBA" id="ARBA00022490"/>
    </source>
</evidence>
<dbReference type="EMBL" id="CAJNDS010000424">
    <property type="protein sequence ID" value="CAE7204717.1"/>
    <property type="molecule type" value="Genomic_DNA"/>
</dbReference>
<evidence type="ECO:0000256" key="2">
    <source>
        <dbReference type="ARBA" id="ARBA00007656"/>
    </source>
</evidence>
<reference evidence="11" key="1">
    <citation type="submission" date="2021-02" db="EMBL/GenBank/DDBJ databases">
        <authorList>
            <person name="Dougan E. K."/>
            <person name="Rhodes N."/>
            <person name="Thang M."/>
            <person name="Chan C."/>
        </authorList>
    </citation>
    <scope>NUCLEOTIDE SEQUENCE</scope>
</reference>
<feature type="domain" description="PpiC" evidence="9">
    <location>
        <begin position="39"/>
        <end position="157"/>
    </location>
</feature>
<dbReference type="Gene3D" id="3.40.50.300">
    <property type="entry name" value="P-loop containing nucleotide triphosphate hydrolases"/>
    <property type="match status" value="1"/>
</dbReference>
<dbReference type="InterPro" id="IPR027417">
    <property type="entry name" value="P-loop_NTPase"/>
</dbReference>
<dbReference type="Proteomes" id="UP000604046">
    <property type="component" value="Unassembled WGS sequence"/>
</dbReference>
<evidence type="ECO:0000313" key="12">
    <source>
        <dbReference type="Proteomes" id="UP000604046"/>
    </source>
</evidence>
<sequence>MKPMRSDDFCLLWDDLFVPGELMVNKGQDHYFIPAFCSDEPFALEHIKVLWQLQAEDANSLEDAEDDAVLREGPLDGEQFCRALVPSVQCPEDFANVARSYSACPGTRADGGDLGEVERGQMHSAIEAALFDPELELGCPLGPIQTDAGFHLLMARKKSRGILSTTVSASHILVKPGRYQAPSCEVHMHLPNMVGEEADMTRTWRRWSFAHSLPPALSHLAEAQDEAEQLQLKRQALRGKPGLRLLFRWEGAFIFNVKGILSDIAGDMIGPIHLVDGSLGTEEARYLGELLTSDDARTTKTDKDGFDARMDWAETGWQESEGILDADSMCTVQILLRRVGETLEHARKRMSTVRLRIKPTRLAYVASEPGLRLGLSSPSSVQDRLATLVSLIDSGELLVKVDGGEEEILDPRPSTVVVASTVERPAGCPVLLLYDEENLVQAEVLAYMGRHLGSRHRVRYQSGGVPEELEVDLNEMNHSLLRFASLREFEEARIAYCKQVVEDGRYIEDAITGNRVDISEQIVRVQMEVRKLPDPDSIRHMAFDDLEWISDTSFHLGDRVWAQGREGTVEHLQKHGRYVVKFADGTSSPALPASSIKRARPIAGVQNSSFEQVRDISEMIPLLLHPSRVVQGRSHGAHSAQPVLIRAGPGTGKTWSMQQLLLLLAQELAGGEPGTSNAVKFRFVPLLIPIQKLARMLRTRPAGMEGETSSNLVLFFIRAEYPEGPTRNMLEQAFEMRSLIVMLDGIDEAANMKLAVEEFVTKTLVLMGVPLLVTSRPEGIRKRLYSRDFVIMNLQPLSGEQQQKIIEKQLQQNAFFKHLVAFSRARQAQEEAFRQSFPSRAEREALQQLPNSLEEVPPATEDIDHEVFAAVFFCLAVRLLASAQLDPSCLQLPQETDQLPTQDVQKRLSIHSRKLGMIKADFVCPTAASMMSLSHSLLAGFTAPVDGEPANLQVVRCRSFFQDPGPTRLRFLRYELRLRYQGASLTAQVQIHHSACLSSFRTMKMQDHFTYLRRNLQSEGACDDMLEARMLVFDDICRVPVLLSVLACAFAVDTQRLPENLFDLYVMGMLSTLERRVGKDRVQVTLEMLQAIAVANHTAKRRTFQAEDLRTALKEPGHLALWSQLLEEGTKRRLAWKKSRP</sequence>
<dbReference type="InterPro" id="IPR052204">
    <property type="entry name" value="PpiC/parvulin_rotamase"/>
</dbReference>
<gene>
    <name evidence="11" type="primary">prsA</name>
    <name evidence="11" type="ORF">SNAT2548_LOCUS6405</name>
</gene>
<dbReference type="PROSITE" id="PS50198">
    <property type="entry name" value="PPIC_PPIASE_2"/>
    <property type="match status" value="1"/>
</dbReference>
<keyword evidence="8" id="KW-0697">Rotamase</keyword>
<dbReference type="InterPro" id="IPR000297">
    <property type="entry name" value="PPIase_PpiC"/>
</dbReference>
<dbReference type="PROSITE" id="PS01096">
    <property type="entry name" value="PPIC_PPIASE_1"/>
    <property type="match status" value="1"/>
</dbReference>
<dbReference type="InterPro" id="IPR023058">
    <property type="entry name" value="PPIase_PpiC_CS"/>
</dbReference>
<keyword evidence="12" id="KW-1185">Reference proteome</keyword>
<comment type="similarity">
    <text evidence="2">Belongs to the PpiC/parvulin rotamase family.</text>
</comment>
<evidence type="ECO:0000259" key="9">
    <source>
        <dbReference type="PROSITE" id="PS50198"/>
    </source>
</evidence>
<comment type="caution">
    <text evidence="11">The sequence shown here is derived from an EMBL/GenBank/DDBJ whole genome shotgun (WGS) entry which is preliminary data.</text>
</comment>
<accession>A0A812JBE1</accession>
<comment type="subcellular location">
    <subcellularLocation>
        <location evidence="1">Cytoplasm</location>
    </subcellularLocation>
</comment>
<dbReference type="PANTHER" id="PTHR43629">
    <property type="entry name" value="PEPTIDYL-PROLYL CIS-TRANS ISOMERASE"/>
    <property type="match status" value="1"/>
</dbReference>